<dbReference type="InterPro" id="IPR014780">
    <property type="entry name" value="tRNA_psdUridine_synth_TruB"/>
</dbReference>
<dbReference type="AlphaFoldDB" id="A0A6J7E4J7"/>
<dbReference type="InterPro" id="IPR020103">
    <property type="entry name" value="PsdUridine_synth_cat_dom_sf"/>
</dbReference>
<dbReference type="GO" id="GO:0003723">
    <property type="term" value="F:RNA binding"/>
    <property type="evidence" value="ECO:0007669"/>
    <property type="project" value="InterPro"/>
</dbReference>
<dbReference type="EMBL" id="CAFBLN010000053">
    <property type="protein sequence ID" value="CAB4876020.1"/>
    <property type="molecule type" value="Genomic_DNA"/>
</dbReference>
<evidence type="ECO:0000259" key="4">
    <source>
        <dbReference type="Pfam" id="PF01509"/>
    </source>
</evidence>
<dbReference type="SUPFAM" id="SSF55120">
    <property type="entry name" value="Pseudouridine synthase"/>
    <property type="match status" value="1"/>
</dbReference>
<dbReference type="InterPro" id="IPR002501">
    <property type="entry name" value="PsdUridine_synth_N"/>
</dbReference>
<feature type="domain" description="Pseudouridine synthase II N-terminal" evidence="4">
    <location>
        <begin position="26"/>
        <end position="175"/>
    </location>
</feature>
<dbReference type="Pfam" id="PF01509">
    <property type="entry name" value="TruB_N"/>
    <property type="match status" value="1"/>
</dbReference>
<protein>
    <recommendedName>
        <fullName evidence="1">tRNA pseudouridine(55) synthase</fullName>
        <ecNumber evidence="1">5.4.99.25</ecNumber>
    </recommendedName>
</protein>
<organism evidence="5">
    <name type="scientific">freshwater metagenome</name>
    <dbReference type="NCBI Taxonomy" id="449393"/>
    <lineage>
        <taxon>unclassified sequences</taxon>
        <taxon>metagenomes</taxon>
        <taxon>ecological metagenomes</taxon>
    </lineage>
</organism>
<name>A0A6J7E4J7_9ZZZZ</name>
<dbReference type="GO" id="GO:0006400">
    <property type="term" value="P:tRNA modification"/>
    <property type="evidence" value="ECO:0007669"/>
    <property type="project" value="TreeGrafter"/>
</dbReference>
<evidence type="ECO:0000313" key="5">
    <source>
        <dbReference type="EMBL" id="CAB4876020.1"/>
    </source>
</evidence>
<dbReference type="CDD" id="cd02573">
    <property type="entry name" value="PseudoU_synth_EcTruB"/>
    <property type="match status" value="1"/>
</dbReference>
<accession>A0A6J7E4J7</accession>
<dbReference type="EC" id="5.4.99.25" evidence="1"/>
<dbReference type="PANTHER" id="PTHR13767:SF2">
    <property type="entry name" value="PSEUDOURIDYLATE SYNTHASE TRUB1"/>
    <property type="match status" value="1"/>
</dbReference>
<evidence type="ECO:0000256" key="3">
    <source>
        <dbReference type="ARBA" id="ARBA00023235"/>
    </source>
</evidence>
<dbReference type="PANTHER" id="PTHR13767">
    <property type="entry name" value="TRNA-PSEUDOURIDINE SYNTHASE"/>
    <property type="match status" value="1"/>
</dbReference>
<evidence type="ECO:0000256" key="2">
    <source>
        <dbReference type="ARBA" id="ARBA00022694"/>
    </source>
</evidence>
<dbReference type="NCBIfam" id="TIGR00431">
    <property type="entry name" value="TruB"/>
    <property type="match status" value="1"/>
</dbReference>
<proteinExistence type="inferred from homology"/>
<keyword evidence="3" id="KW-0413">Isomerase</keyword>
<dbReference type="Gene3D" id="3.30.2350.10">
    <property type="entry name" value="Pseudouridine synthase"/>
    <property type="match status" value="1"/>
</dbReference>
<dbReference type="GO" id="GO:0160148">
    <property type="term" value="F:tRNA pseudouridine(55) synthase activity"/>
    <property type="evidence" value="ECO:0007669"/>
    <property type="project" value="UniProtKB-EC"/>
</dbReference>
<dbReference type="HAMAP" id="MF_01080">
    <property type="entry name" value="TruB_bact"/>
    <property type="match status" value="1"/>
</dbReference>
<sequence>MSRTSGVVLVDKPAGWTSHDVVAKMRGILRQRRIGHAGTLDPMATGLLVIAVGPATRLLRFATDTQKTYIGTVKLGEATDSLDADGVVIATAPIPELSPLEAQAIAATFLGPQQQIPPMVSAIKVDGKKLYELAREGKEIERKPRDIVVSKFEIAESEVPGSWAFEVTVTPGTYVRVLLADWAVQAGTLGHLTALRRTASGASLVDAAHTIESLQEAVAQGESVLAAPLEMTKQFPVVVVDDATVLAIRQGKTVAFDTPLDGDYLNAVDGTGELVAILRPKDDRWQPDVVLAIESTVKDS</sequence>
<dbReference type="GO" id="GO:1990481">
    <property type="term" value="P:mRNA pseudouridine synthesis"/>
    <property type="evidence" value="ECO:0007669"/>
    <property type="project" value="TreeGrafter"/>
</dbReference>
<gene>
    <name evidence="5" type="ORF">UFOPK3381_01078</name>
</gene>
<reference evidence="5" key="1">
    <citation type="submission" date="2020-05" db="EMBL/GenBank/DDBJ databases">
        <authorList>
            <person name="Chiriac C."/>
            <person name="Salcher M."/>
            <person name="Ghai R."/>
            <person name="Kavagutti S V."/>
        </authorList>
    </citation>
    <scope>NUCLEOTIDE SEQUENCE</scope>
</reference>
<evidence type="ECO:0000256" key="1">
    <source>
        <dbReference type="ARBA" id="ARBA00012787"/>
    </source>
</evidence>
<keyword evidence="2" id="KW-0819">tRNA processing</keyword>